<evidence type="ECO:0000313" key="3">
    <source>
        <dbReference type="Proteomes" id="UP000013827"/>
    </source>
</evidence>
<feature type="compositionally biased region" description="Pro residues" evidence="1">
    <location>
        <begin position="96"/>
        <end position="121"/>
    </location>
</feature>
<keyword evidence="3" id="KW-1185">Reference proteome</keyword>
<evidence type="ECO:0000313" key="2">
    <source>
        <dbReference type="EnsemblProtists" id="EOD12891"/>
    </source>
</evidence>
<dbReference type="HOGENOM" id="CLU_608956_0_0_1"/>
<dbReference type="GeneID" id="17258963"/>
<protein>
    <submittedName>
        <fullName evidence="2">Uncharacterized protein</fullName>
    </submittedName>
</protein>
<feature type="region of interest" description="Disordered" evidence="1">
    <location>
        <begin position="91"/>
        <end position="136"/>
    </location>
</feature>
<reference evidence="2" key="2">
    <citation type="submission" date="2024-10" db="UniProtKB">
        <authorList>
            <consortium name="EnsemblProtists"/>
        </authorList>
    </citation>
    <scope>IDENTIFICATION</scope>
</reference>
<name>A0A0D3INQ6_EMIH1</name>
<dbReference type="PaxDb" id="2903-EOD12891"/>
<dbReference type="KEGG" id="ehx:EMIHUDRAFT_213128"/>
<dbReference type="EnsemblProtists" id="EOD12891">
    <property type="protein sequence ID" value="EOD12891"/>
    <property type="gene ID" value="EMIHUDRAFT_213128"/>
</dbReference>
<organism evidence="2 3">
    <name type="scientific">Emiliania huxleyi (strain CCMP1516)</name>
    <dbReference type="NCBI Taxonomy" id="280463"/>
    <lineage>
        <taxon>Eukaryota</taxon>
        <taxon>Haptista</taxon>
        <taxon>Haptophyta</taxon>
        <taxon>Prymnesiophyceae</taxon>
        <taxon>Isochrysidales</taxon>
        <taxon>Noelaerhabdaceae</taxon>
        <taxon>Emiliania</taxon>
    </lineage>
</organism>
<dbReference type="AlphaFoldDB" id="A0A0D3INQ6"/>
<evidence type="ECO:0000256" key="1">
    <source>
        <dbReference type="SAM" id="MobiDB-lite"/>
    </source>
</evidence>
<reference evidence="3" key="1">
    <citation type="journal article" date="2013" name="Nature">
        <title>Pan genome of the phytoplankton Emiliania underpins its global distribution.</title>
        <authorList>
            <person name="Read B.A."/>
            <person name="Kegel J."/>
            <person name="Klute M.J."/>
            <person name="Kuo A."/>
            <person name="Lefebvre S.C."/>
            <person name="Maumus F."/>
            <person name="Mayer C."/>
            <person name="Miller J."/>
            <person name="Monier A."/>
            <person name="Salamov A."/>
            <person name="Young J."/>
            <person name="Aguilar M."/>
            <person name="Claverie J.M."/>
            <person name="Frickenhaus S."/>
            <person name="Gonzalez K."/>
            <person name="Herman E.K."/>
            <person name="Lin Y.C."/>
            <person name="Napier J."/>
            <person name="Ogata H."/>
            <person name="Sarno A.F."/>
            <person name="Shmutz J."/>
            <person name="Schroeder D."/>
            <person name="de Vargas C."/>
            <person name="Verret F."/>
            <person name="von Dassow P."/>
            <person name="Valentin K."/>
            <person name="Van de Peer Y."/>
            <person name="Wheeler G."/>
            <person name="Dacks J.B."/>
            <person name="Delwiche C.F."/>
            <person name="Dyhrman S.T."/>
            <person name="Glockner G."/>
            <person name="John U."/>
            <person name="Richards T."/>
            <person name="Worden A.Z."/>
            <person name="Zhang X."/>
            <person name="Grigoriev I.V."/>
            <person name="Allen A.E."/>
            <person name="Bidle K."/>
            <person name="Borodovsky M."/>
            <person name="Bowler C."/>
            <person name="Brownlee C."/>
            <person name="Cock J.M."/>
            <person name="Elias M."/>
            <person name="Gladyshev V.N."/>
            <person name="Groth M."/>
            <person name="Guda C."/>
            <person name="Hadaegh A."/>
            <person name="Iglesias-Rodriguez M.D."/>
            <person name="Jenkins J."/>
            <person name="Jones B.M."/>
            <person name="Lawson T."/>
            <person name="Leese F."/>
            <person name="Lindquist E."/>
            <person name="Lobanov A."/>
            <person name="Lomsadze A."/>
            <person name="Malik S.B."/>
            <person name="Marsh M.E."/>
            <person name="Mackinder L."/>
            <person name="Mock T."/>
            <person name="Mueller-Roeber B."/>
            <person name="Pagarete A."/>
            <person name="Parker M."/>
            <person name="Probert I."/>
            <person name="Quesneville H."/>
            <person name="Raines C."/>
            <person name="Rensing S.A."/>
            <person name="Riano-Pachon D.M."/>
            <person name="Richier S."/>
            <person name="Rokitta S."/>
            <person name="Shiraiwa Y."/>
            <person name="Soanes D.M."/>
            <person name="van der Giezen M."/>
            <person name="Wahlund T.M."/>
            <person name="Williams B."/>
            <person name="Wilson W."/>
            <person name="Wolfe G."/>
            <person name="Wurch L.L."/>
        </authorList>
    </citation>
    <scope>NUCLEOTIDE SEQUENCE</scope>
</reference>
<dbReference type="RefSeq" id="XP_005765320.1">
    <property type="nucleotide sequence ID" value="XM_005765263.1"/>
</dbReference>
<dbReference type="Proteomes" id="UP000013827">
    <property type="component" value="Unassembled WGS sequence"/>
</dbReference>
<accession>A0A0D3INQ6</accession>
<proteinExistence type="predicted"/>
<sequence>MLAAIEWDARVLVALAVAGARGETPVVALAAAMVARQGCDHDLRQQRRARNLAAAAVAAESEALCAQLATEREGLPRAAPAVEATADGVQHCVETTPPPTPPTQQRVPSPPKRPPSPPPPQHASSPPWQLEHSPPYDNATEAKTAIAAAAAGTTAQFHAAEEIQHEAVALAAGGPSIASAATATVACDFGHLAGRCHGGRDTAHSPVANMLLPGSTLLLAPLLAPPPARHAPPAMGGYTGLPRMPVKAWPLTRRWNPTLEYRENIATLWRDLETLYAVEGSTSIAGGGVVRLDASRSVKGDKTGLSRGLNRAVDLRAELVYEMARREPSLLNPAVSNRFVFAESKRLLALKLGSEEEAIEACGSHLTLTEAISARVPPFSAFQQVMRHDPSILQAGDAIEGLGVAQIRGRAFAARLRRAGPPVLAAALLAAAAAAYLGPEGVAFMMIADW</sequence>